<dbReference type="AlphaFoldDB" id="A0A0E9TBV7"/>
<dbReference type="EMBL" id="GBXM01058369">
    <property type="protein sequence ID" value="JAH50208.1"/>
    <property type="molecule type" value="Transcribed_RNA"/>
</dbReference>
<protein>
    <submittedName>
        <fullName evidence="1">Uncharacterized protein</fullName>
    </submittedName>
</protein>
<accession>A0A0E9TBV7</accession>
<reference evidence="1" key="2">
    <citation type="journal article" date="2015" name="Fish Shellfish Immunol.">
        <title>Early steps in the European eel (Anguilla anguilla)-Vibrio vulnificus interaction in the gills: Role of the RtxA13 toxin.</title>
        <authorList>
            <person name="Callol A."/>
            <person name="Pajuelo D."/>
            <person name="Ebbesson L."/>
            <person name="Teles M."/>
            <person name="MacKenzie S."/>
            <person name="Amaro C."/>
        </authorList>
    </citation>
    <scope>NUCLEOTIDE SEQUENCE</scope>
</reference>
<proteinExistence type="predicted"/>
<evidence type="ECO:0000313" key="1">
    <source>
        <dbReference type="EMBL" id="JAH50208.1"/>
    </source>
</evidence>
<reference evidence="1" key="1">
    <citation type="submission" date="2014-11" db="EMBL/GenBank/DDBJ databases">
        <authorList>
            <person name="Amaro Gonzalez C."/>
        </authorList>
    </citation>
    <scope>NUCLEOTIDE SEQUENCE</scope>
</reference>
<name>A0A0E9TBV7_ANGAN</name>
<sequence>MMLGLTCHVGKFVSHCHRHRKVCTGMYFTRWHSNEVYTGKFDRCYANTSRCVC</sequence>
<organism evidence="1">
    <name type="scientific">Anguilla anguilla</name>
    <name type="common">European freshwater eel</name>
    <name type="synonym">Muraena anguilla</name>
    <dbReference type="NCBI Taxonomy" id="7936"/>
    <lineage>
        <taxon>Eukaryota</taxon>
        <taxon>Metazoa</taxon>
        <taxon>Chordata</taxon>
        <taxon>Craniata</taxon>
        <taxon>Vertebrata</taxon>
        <taxon>Euteleostomi</taxon>
        <taxon>Actinopterygii</taxon>
        <taxon>Neopterygii</taxon>
        <taxon>Teleostei</taxon>
        <taxon>Anguilliformes</taxon>
        <taxon>Anguillidae</taxon>
        <taxon>Anguilla</taxon>
    </lineage>
</organism>